<dbReference type="PANTHER" id="PTHR43233:SF1">
    <property type="entry name" value="FAMILY N-ACETYLTRANSFERASE, PUTATIVE (AFU_ORTHOLOGUE AFUA_6G03350)-RELATED"/>
    <property type="match status" value="1"/>
</dbReference>
<feature type="domain" description="N-acetyltransferase" evidence="1">
    <location>
        <begin position="11"/>
        <end position="144"/>
    </location>
</feature>
<protein>
    <submittedName>
        <fullName evidence="2">GNAT family N-acetyltransferase</fullName>
    </submittedName>
</protein>
<dbReference type="InterPro" id="IPR000182">
    <property type="entry name" value="GNAT_dom"/>
</dbReference>
<accession>A0A848LYP3</accession>
<dbReference type="CDD" id="cd04301">
    <property type="entry name" value="NAT_SF"/>
    <property type="match status" value="1"/>
</dbReference>
<reference evidence="2 3" key="1">
    <citation type="submission" date="2020-04" db="EMBL/GenBank/DDBJ databases">
        <title>Draft genome of Pyxidicoccus fallax type strain.</title>
        <authorList>
            <person name="Whitworth D.E."/>
        </authorList>
    </citation>
    <scope>NUCLEOTIDE SEQUENCE [LARGE SCALE GENOMIC DNA]</scope>
    <source>
        <strain evidence="2 3">DSM 14698</strain>
    </source>
</reference>
<sequence length="152" mass="17327">MDFHEWTRGDFVISTDRSRVDVEAVHRFLQSSYWAAGIPLEVVRRSVANSLPFGLYRVATGEQVGFARVTTDFATFAYLADVFIADAVRGHGLGKWLVERIVGHPELQGLRRWMLATRDAHSLYAQHGFTPLSAPESFMQKWDPEVYRRGAR</sequence>
<dbReference type="SUPFAM" id="SSF55729">
    <property type="entry name" value="Acyl-CoA N-acyltransferases (Nat)"/>
    <property type="match status" value="1"/>
</dbReference>
<dbReference type="RefSeq" id="WP_169351780.1">
    <property type="nucleotide sequence ID" value="NZ_JABBJJ010000452.1"/>
</dbReference>
<dbReference type="GO" id="GO:0016747">
    <property type="term" value="F:acyltransferase activity, transferring groups other than amino-acyl groups"/>
    <property type="evidence" value="ECO:0007669"/>
    <property type="project" value="InterPro"/>
</dbReference>
<dbReference type="EMBL" id="JABBJJ010000452">
    <property type="protein sequence ID" value="NMO22652.1"/>
    <property type="molecule type" value="Genomic_DNA"/>
</dbReference>
<evidence type="ECO:0000313" key="3">
    <source>
        <dbReference type="Proteomes" id="UP000518300"/>
    </source>
</evidence>
<name>A0A848LYP3_9BACT</name>
<keyword evidence="3" id="KW-1185">Reference proteome</keyword>
<dbReference type="PROSITE" id="PS51186">
    <property type="entry name" value="GNAT"/>
    <property type="match status" value="1"/>
</dbReference>
<organism evidence="2 3">
    <name type="scientific">Pyxidicoccus fallax</name>
    <dbReference type="NCBI Taxonomy" id="394095"/>
    <lineage>
        <taxon>Bacteria</taxon>
        <taxon>Pseudomonadati</taxon>
        <taxon>Myxococcota</taxon>
        <taxon>Myxococcia</taxon>
        <taxon>Myxococcales</taxon>
        <taxon>Cystobacterineae</taxon>
        <taxon>Myxococcaceae</taxon>
        <taxon>Pyxidicoccus</taxon>
    </lineage>
</organism>
<dbReference type="InterPro" id="IPR016181">
    <property type="entry name" value="Acyl_CoA_acyltransferase"/>
</dbReference>
<comment type="caution">
    <text evidence="2">The sequence shown here is derived from an EMBL/GenBank/DDBJ whole genome shotgun (WGS) entry which is preliminary data.</text>
</comment>
<dbReference type="PANTHER" id="PTHR43233">
    <property type="entry name" value="FAMILY N-ACETYLTRANSFERASE, PUTATIVE (AFU_ORTHOLOGUE AFUA_6G03350)-RELATED"/>
    <property type="match status" value="1"/>
</dbReference>
<evidence type="ECO:0000313" key="2">
    <source>
        <dbReference type="EMBL" id="NMO22652.1"/>
    </source>
</evidence>
<gene>
    <name evidence="2" type="ORF">HG543_48520</name>
</gene>
<dbReference type="AlphaFoldDB" id="A0A848LYP3"/>
<dbReference type="Proteomes" id="UP000518300">
    <property type="component" value="Unassembled WGS sequence"/>
</dbReference>
<keyword evidence="2" id="KW-0808">Transferase</keyword>
<dbReference type="Gene3D" id="3.40.630.30">
    <property type="match status" value="1"/>
</dbReference>
<proteinExistence type="predicted"/>
<evidence type="ECO:0000259" key="1">
    <source>
        <dbReference type="PROSITE" id="PS51186"/>
    </source>
</evidence>
<dbReference type="InterPro" id="IPR053144">
    <property type="entry name" value="Acetyltransferase_Butenolide"/>
</dbReference>
<dbReference type="Pfam" id="PF13508">
    <property type="entry name" value="Acetyltransf_7"/>
    <property type="match status" value="1"/>
</dbReference>